<keyword evidence="1" id="KW-0805">Transcription regulation</keyword>
<dbReference type="GeneID" id="37056799"/>
<organism evidence="7 8">
    <name type="scientific">Aspergillus eucalypticola (strain CBS 122712 / IBT 29274)</name>
    <dbReference type="NCBI Taxonomy" id="1448314"/>
    <lineage>
        <taxon>Eukaryota</taxon>
        <taxon>Fungi</taxon>
        <taxon>Dikarya</taxon>
        <taxon>Ascomycota</taxon>
        <taxon>Pezizomycotina</taxon>
        <taxon>Eurotiomycetes</taxon>
        <taxon>Eurotiomycetidae</taxon>
        <taxon>Eurotiales</taxon>
        <taxon>Aspergillaceae</taxon>
        <taxon>Aspergillus</taxon>
        <taxon>Aspergillus subgen. Circumdati</taxon>
    </lineage>
</organism>
<dbReference type="GO" id="GO:0008270">
    <property type="term" value="F:zinc ion binding"/>
    <property type="evidence" value="ECO:0007669"/>
    <property type="project" value="InterPro"/>
</dbReference>
<dbReference type="GO" id="GO:0000978">
    <property type="term" value="F:RNA polymerase II cis-regulatory region sequence-specific DNA binding"/>
    <property type="evidence" value="ECO:0007669"/>
    <property type="project" value="TreeGrafter"/>
</dbReference>
<feature type="compositionally biased region" description="Polar residues" evidence="5">
    <location>
        <begin position="84"/>
        <end position="103"/>
    </location>
</feature>
<evidence type="ECO:0000313" key="8">
    <source>
        <dbReference type="Proteomes" id="UP000246171"/>
    </source>
</evidence>
<name>A0A317VA53_ASPEC</name>
<evidence type="ECO:0000259" key="6">
    <source>
        <dbReference type="PROSITE" id="PS50048"/>
    </source>
</evidence>
<dbReference type="EMBL" id="MSFU01000019">
    <property type="protein sequence ID" value="PWY68870.1"/>
    <property type="molecule type" value="Genomic_DNA"/>
</dbReference>
<dbReference type="SMART" id="SM00066">
    <property type="entry name" value="GAL4"/>
    <property type="match status" value="1"/>
</dbReference>
<dbReference type="GO" id="GO:0005634">
    <property type="term" value="C:nucleus"/>
    <property type="evidence" value="ECO:0007669"/>
    <property type="project" value="TreeGrafter"/>
</dbReference>
<keyword evidence="8" id="KW-1185">Reference proteome</keyword>
<evidence type="ECO:0000256" key="1">
    <source>
        <dbReference type="ARBA" id="ARBA00023015"/>
    </source>
</evidence>
<comment type="caution">
    <text evidence="7">The sequence shown here is derived from an EMBL/GenBank/DDBJ whole genome shotgun (WGS) entry which is preliminary data.</text>
</comment>
<protein>
    <recommendedName>
        <fullName evidence="6">Zn(2)-C6 fungal-type domain-containing protein</fullName>
    </recommendedName>
</protein>
<dbReference type="InterPro" id="IPR051127">
    <property type="entry name" value="Fungal_SecMet_Regulators"/>
</dbReference>
<keyword evidence="4" id="KW-0539">Nucleus</keyword>
<keyword evidence="2" id="KW-0238">DNA-binding</keyword>
<dbReference type="Proteomes" id="UP000246171">
    <property type="component" value="Unassembled WGS sequence"/>
</dbReference>
<evidence type="ECO:0000256" key="5">
    <source>
        <dbReference type="SAM" id="MobiDB-lite"/>
    </source>
</evidence>
<dbReference type="CDD" id="cd12148">
    <property type="entry name" value="fungal_TF_MHR"/>
    <property type="match status" value="1"/>
</dbReference>
<evidence type="ECO:0000256" key="4">
    <source>
        <dbReference type="ARBA" id="ARBA00023242"/>
    </source>
</evidence>
<evidence type="ECO:0000313" key="7">
    <source>
        <dbReference type="EMBL" id="PWY68870.1"/>
    </source>
</evidence>
<dbReference type="PROSITE" id="PS50048">
    <property type="entry name" value="ZN2_CY6_FUNGAL_2"/>
    <property type="match status" value="1"/>
</dbReference>
<gene>
    <name evidence="7" type="ORF">BO83DRAFT_418739</name>
</gene>
<dbReference type="GO" id="GO:0000435">
    <property type="term" value="P:positive regulation of transcription from RNA polymerase II promoter by galactose"/>
    <property type="evidence" value="ECO:0007669"/>
    <property type="project" value="TreeGrafter"/>
</dbReference>
<accession>A0A317VA53</accession>
<dbReference type="PANTHER" id="PTHR47424">
    <property type="entry name" value="REGULATORY PROTEIN GAL4"/>
    <property type="match status" value="1"/>
</dbReference>
<evidence type="ECO:0000256" key="3">
    <source>
        <dbReference type="ARBA" id="ARBA00023163"/>
    </source>
</evidence>
<dbReference type="PROSITE" id="PS00463">
    <property type="entry name" value="ZN2_CY6_FUNGAL_1"/>
    <property type="match status" value="1"/>
</dbReference>
<dbReference type="InterPro" id="IPR036864">
    <property type="entry name" value="Zn2-C6_fun-type_DNA-bd_sf"/>
</dbReference>
<dbReference type="Gene3D" id="4.10.240.10">
    <property type="entry name" value="Zn(2)-C6 fungal-type DNA-binding domain"/>
    <property type="match status" value="1"/>
</dbReference>
<proteinExistence type="predicted"/>
<dbReference type="CDD" id="cd00067">
    <property type="entry name" value="GAL4"/>
    <property type="match status" value="1"/>
</dbReference>
<sequence length="629" mass="70911">MLKDSIQISQRRQLNIANMRDFNKKTPWTRVFKACESCRQRKVKCDGARPCHSCIKHSTPCIFRKSARRQLGNSKQVLPAAQSVEESISPDSDSCTSQSTRSWNAQQRSDLRYVLRAPKTSEGRSGRGKITRIFGPTSPVAVLNLILDLIAESYGSHHHNLTEGSPIRQHIDVQEYLRQAFATNDVLCSPSLNLSPPGPLDTVPVQVQSLLLERYIKTSWKILPFQSPDSLRSCLSRLSYQPISQDEDKARRSIMFPLLAIGSITTGHGNIGEMFIREAQRNKATPLYMGDILALQSDMLMISDFSFFNCWATKLTAAIHAQYHTDCGSFEVAWIQLGEIFAKFLAAGMDSPTRSAQEQAIISAFCCTESLLCIALGRKAVFSSNLKHLPKSDKTIIGFMHPFFRILADIQSLYQQQNLDFIELWSALRSLHQRLENFWLMEDPSQVAPEGDEPNMGTVLFQYSLIVLYRPFLLIKAMESLRNIKSGSSLHYTSEGSETAAIISAACEYAIRAATKTINFFSRLYKTSLIQKSLPLNAFFLENACYALLIDSLWGDRMSLHSSLIHACVHAMEQTQEQKFTSTRLPVIKQVLQKAGIIQNPDELLPNFILLQSGVPWMNQFLDNQYGFL</sequence>
<dbReference type="PANTHER" id="PTHR47424:SF15">
    <property type="entry name" value="ZN(II)2CYS6 TRANSCRIPTION FACTOR (EUROFUNG)"/>
    <property type="match status" value="1"/>
</dbReference>
<dbReference type="SUPFAM" id="SSF57701">
    <property type="entry name" value="Zn2/Cys6 DNA-binding domain"/>
    <property type="match status" value="1"/>
</dbReference>
<dbReference type="Pfam" id="PF00172">
    <property type="entry name" value="Zn_clus"/>
    <property type="match status" value="1"/>
</dbReference>
<evidence type="ECO:0000256" key="2">
    <source>
        <dbReference type="ARBA" id="ARBA00023125"/>
    </source>
</evidence>
<reference evidence="7" key="1">
    <citation type="submission" date="2016-12" db="EMBL/GenBank/DDBJ databases">
        <title>The genomes of Aspergillus section Nigri reveals drivers in fungal speciation.</title>
        <authorList>
            <consortium name="DOE Joint Genome Institute"/>
            <person name="Vesth T.C."/>
            <person name="Nybo J."/>
            <person name="Theobald S."/>
            <person name="Brandl J."/>
            <person name="Frisvad J.C."/>
            <person name="Nielsen K.F."/>
            <person name="Lyhne E.K."/>
            <person name="Kogle M.E."/>
            <person name="Kuo A."/>
            <person name="Riley R."/>
            <person name="Clum A."/>
            <person name="Nolan M."/>
            <person name="Lipzen A."/>
            <person name="Salamov A."/>
            <person name="Henrissat B."/>
            <person name="Wiebenga A."/>
            <person name="De vries R.P."/>
            <person name="Grigoriev I.V."/>
            <person name="Mortensen U.H."/>
            <person name="Andersen M.R."/>
            <person name="Baker S.E."/>
        </authorList>
    </citation>
    <scope>NUCLEOTIDE SEQUENCE</scope>
    <source>
        <strain evidence="7">CBS 122712</strain>
    </source>
</reference>
<dbReference type="RefSeq" id="XP_025386243.1">
    <property type="nucleotide sequence ID" value="XM_025534837.1"/>
</dbReference>
<dbReference type="AlphaFoldDB" id="A0A317VA53"/>
<keyword evidence="3" id="KW-0804">Transcription</keyword>
<feature type="domain" description="Zn(2)-C6 fungal-type" evidence="6">
    <location>
        <begin position="34"/>
        <end position="63"/>
    </location>
</feature>
<dbReference type="VEuPathDB" id="FungiDB:BO83DRAFT_418739"/>
<feature type="region of interest" description="Disordered" evidence="5">
    <location>
        <begin position="81"/>
        <end position="103"/>
    </location>
</feature>
<dbReference type="GO" id="GO:0000981">
    <property type="term" value="F:DNA-binding transcription factor activity, RNA polymerase II-specific"/>
    <property type="evidence" value="ECO:0007669"/>
    <property type="project" value="InterPro"/>
</dbReference>
<dbReference type="OrthoDB" id="4356994at2759"/>
<dbReference type="InterPro" id="IPR001138">
    <property type="entry name" value="Zn2Cys6_DnaBD"/>
</dbReference>